<feature type="signal peptide" evidence="1">
    <location>
        <begin position="1"/>
        <end position="23"/>
    </location>
</feature>
<evidence type="ECO:0000313" key="3">
    <source>
        <dbReference type="Proteomes" id="UP000569092"/>
    </source>
</evidence>
<dbReference type="InterPro" id="IPR032710">
    <property type="entry name" value="NTF2-like_dom_sf"/>
</dbReference>
<protein>
    <recommendedName>
        <fullName evidence="4">Nuclear transport factor 2 family protein</fullName>
    </recommendedName>
</protein>
<feature type="chain" id="PRO_5031468280" description="Nuclear transport factor 2 family protein" evidence="1">
    <location>
        <begin position="24"/>
        <end position="200"/>
    </location>
</feature>
<accession>A0A7W8JB65</accession>
<sequence length="200" mass="22034">MKPANRIASIFLLVTLASIAAKAQTAATPQPSAPPTLIGSIATRSDWPQAKPEDVKSPEAILNAVYSVISGPKGQQRDWDRMRSLFIPDARLIPAVMSPTSGHADAVVLTIDSYIARSQGRMSANGFFERSIHNEIEQFGNIVQIWSAYESRHNADDPAPFTRGINSFQLLKDGDRYWVVNIFWDSESPANPIPAKYLPK</sequence>
<evidence type="ECO:0000256" key="1">
    <source>
        <dbReference type="SAM" id="SignalP"/>
    </source>
</evidence>
<gene>
    <name evidence="2" type="ORF">HDF10_002812</name>
</gene>
<dbReference type="SUPFAM" id="SSF54427">
    <property type="entry name" value="NTF2-like"/>
    <property type="match status" value="1"/>
</dbReference>
<keyword evidence="1" id="KW-0732">Signal</keyword>
<name>A0A7W8JB65_9BACT</name>
<evidence type="ECO:0008006" key="4">
    <source>
        <dbReference type="Google" id="ProtNLM"/>
    </source>
</evidence>
<proteinExistence type="predicted"/>
<organism evidence="2 3">
    <name type="scientific">Tunturiibacter lichenicola</name>
    <dbReference type="NCBI Taxonomy" id="2051959"/>
    <lineage>
        <taxon>Bacteria</taxon>
        <taxon>Pseudomonadati</taxon>
        <taxon>Acidobacteriota</taxon>
        <taxon>Terriglobia</taxon>
        <taxon>Terriglobales</taxon>
        <taxon>Acidobacteriaceae</taxon>
        <taxon>Tunturiibacter</taxon>
    </lineage>
</organism>
<evidence type="ECO:0000313" key="2">
    <source>
        <dbReference type="EMBL" id="MBB5344826.1"/>
    </source>
</evidence>
<dbReference type="Gene3D" id="3.10.450.50">
    <property type="match status" value="1"/>
</dbReference>
<reference evidence="2 3" key="1">
    <citation type="submission" date="2020-08" db="EMBL/GenBank/DDBJ databases">
        <title>Genomic Encyclopedia of Type Strains, Phase IV (KMG-V): Genome sequencing to study the core and pangenomes of soil and plant-associated prokaryotes.</title>
        <authorList>
            <person name="Whitman W."/>
        </authorList>
    </citation>
    <scope>NUCLEOTIDE SEQUENCE [LARGE SCALE GENOMIC DNA]</scope>
    <source>
        <strain evidence="2 3">M8US30</strain>
    </source>
</reference>
<dbReference type="AlphaFoldDB" id="A0A7W8JB65"/>
<dbReference type="Proteomes" id="UP000569092">
    <property type="component" value="Unassembled WGS sequence"/>
</dbReference>
<comment type="caution">
    <text evidence="2">The sequence shown here is derived from an EMBL/GenBank/DDBJ whole genome shotgun (WGS) entry which is preliminary data.</text>
</comment>
<dbReference type="EMBL" id="JACHDZ010000004">
    <property type="protein sequence ID" value="MBB5344826.1"/>
    <property type="molecule type" value="Genomic_DNA"/>
</dbReference>